<accession>A0A2P2JI72</accession>
<sequence length="59" mass="6501">MLALHPILGEGRGFMASSDCCLFPYLVQENFASMNSLDALERRLLNLAVPNPTDLAYSL</sequence>
<proteinExistence type="predicted"/>
<name>A0A2P2JI72_RHIMU</name>
<dbReference type="EMBL" id="GGEC01012685">
    <property type="protein sequence ID" value="MBW93168.1"/>
    <property type="molecule type" value="Transcribed_RNA"/>
</dbReference>
<reference evidence="1" key="1">
    <citation type="submission" date="2018-02" db="EMBL/GenBank/DDBJ databases">
        <title>Rhizophora mucronata_Transcriptome.</title>
        <authorList>
            <person name="Meera S.P."/>
            <person name="Sreeshan A."/>
            <person name="Augustine A."/>
        </authorList>
    </citation>
    <scope>NUCLEOTIDE SEQUENCE</scope>
    <source>
        <tissue evidence="1">Leaf</tissue>
    </source>
</reference>
<dbReference type="AlphaFoldDB" id="A0A2P2JI72"/>
<protein>
    <submittedName>
        <fullName evidence="1">Protein FAR1-RELATED SEQUENCE 4</fullName>
    </submittedName>
</protein>
<evidence type="ECO:0000313" key="1">
    <source>
        <dbReference type="EMBL" id="MBW93168.1"/>
    </source>
</evidence>
<organism evidence="1">
    <name type="scientific">Rhizophora mucronata</name>
    <name type="common">Asiatic mangrove</name>
    <dbReference type="NCBI Taxonomy" id="61149"/>
    <lineage>
        <taxon>Eukaryota</taxon>
        <taxon>Viridiplantae</taxon>
        <taxon>Streptophyta</taxon>
        <taxon>Embryophyta</taxon>
        <taxon>Tracheophyta</taxon>
        <taxon>Spermatophyta</taxon>
        <taxon>Magnoliopsida</taxon>
        <taxon>eudicotyledons</taxon>
        <taxon>Gunneridae</taxon>
        <taxon>Pentapetalae</taxon>
        <taxon>rosids</taxon>
        <taxon>fabids</taxon>
        <taxon>Malpighiales</taxon>
        <taxon>Rhizophoraceae</taxon>
        <taxon>Rhizophora</taxon>
    </lineage>
</organism>